<accession>A0A364L2Q3</accession>
<dbReference type="Pfam" id="PF01494">
    <property type="entry name" value="FAD_binding_3"/>
    <property type="match status" value="1"/>
</dbReference>
<organism evidence="5 6">
    <name type="scientific">Talaromyces amestolkiae</name>
    <dbReference type="NCBI Taxonomy" id="1196081"/>
    <lineage>
        <taxon>Eukaryota</taxon>
        <taxon>Fungi</taxon>
        <taxon>Dikarya</taxon>
        <taxon>Ascomycota</taxon>
        <taxon>Pezizomycotina</taxon>
        <taxon>Eurotiomycetes</taxon>
        <taxon>Eurotiomycetidae</taxon>
        <taxon>Eurotiales</taxon>
        <taxon>Trichocomaceae</taxon>
        <taxon>Talaromyces</taxon>
        <taxon>Talaromyces sect. Talaromyces</taxon>
    </lineage>
</organism>
<keyword evidence="6" id="KW-1185">Reference proteome</keyword>
<evidence type="ECO:0000313" key="5">
    <source>
        <dbReference type="EMBL" id="RAO70076.1"/>
    </source>
</evidence>
<feature type="domain" description="FAD-binding" evidence="4">
    <location>
        <begin position="4"/>
        <end position="352"/>
    </location>
</feature>
<dbReference type="EMBL" id="MIKG01000011">
    <property type="protein sequence ID" value="RAO70076.1"/>
    <property type="molecule type" value="Genomic_DNA"/>
</dbReference>
<dbReference type="InterPro" id="IPR051704">
    <property type="entry name" value="FAD_aromatic-hydroxylase"/>
</dbReference>
<dbReference type="Gene3D" id="3.30.9.10">
    <property type="entry name" value="D-Amino Acid Oxidase, subunit A, domain 2"/>
    <property type="match status" value="1"/>
</dbReference>
<keyword evidence="1" id="KW-0285">Flavoprotein</keyword>
<keyword evidence="2" id="KW-0274">FAD</keyword>
<name>A0A364L2Q3_TALAM</name>
<comment type="caution">
    <text evidence="5">The sequence shown here is derived from an EMBL/GenBank/DDBJ whole genome shotgun (WGS) entry which is preliminary data.</text>
</comment>
<evidence type="ECO:0000256" key="1">
    <source>
        <dbReference type="ARBA" id="ARBA00022630"/>
    </source>
</evidence>
<proteinExistence type="predicted"/>
<evidence type="ECO:0000313" key="6">
    <source>
        <dbReference type="Proteomes" id="UP000249363"/>
    </source>
</evidence>
<dbReference type="AlphaFoldDB" id="A0A364L2Q3"/>
<gene>
    <name evidence="5" type="ORF">BHQ10_006088</name>
</gene>
<dbReference type="Gene3D" id="3.50.50.60">
    <property type="entry name" value="FAD/NAD(P)-binding domain"/>
    <property type="match status" value="1"/>
</dbReference>
<dbReference type="PANTHER" id="PTHR46865:SF2">
    <property type="entry name" value="MONOOXYGENASE"/>
    <property type="match status" value="1"/>
</dbReference>
<dbReference type="GO" id="GO:0071949">
    <property type="term" value="F:FAD binding"/>
    <property type="evidence" value="ECO:0007669"/>
    <property type="project" value="InterPro"/>
</dbReference>
<dbReference type="OrthoDB" id="655030at2759"/>
<dbReference type="PRINTS" id="PR00420">
    <property type="entry name" value="RNGMNOXGNASE"/>
</dbReference>
<dbReference type="InterPro" id="IPR002938">
    <property type="entry name" value="FAD-bd"/>
</dbReference>
<evidence type="ECO:0000256" key="3">
    <source>
        <dbReference type="ARBA" id="ARBA00023002"/>
    </source>
</evidence>
<sequence>MVFKILISGAGIAGPSLAYFLSLAKAGHQITIIERFPAIRKTGAQVDLRAQGIEVVKRSGLLDAICSKLVPEEGVSFVNSKGVVQGSILANKSGQGAQSLTSEYEIMRGDLVDILYDATRRLDGVKYIFGKEIESFTEEDDAIEGKGKVAVVFSDGSMETFDLLVDAGGQGSRIRRSILPPNATDPYRRVGLHVAYFFVPRIASDDNLRRVYNCSGGRMIFRRSHNATETQVYFFLRNDDPRLSSISKADIETQKAFWADRFRDAGWETARFLEGLKTTEDFYCHEVVQVKMDAWSSNGGRFVLLGDAAYCPCPLTGMGTTGAFVGAYVLAGEILRHPNDARMALRNYEKTLRPFVDVIQELNTTALRLAMPESQWGVNVLHFLIRWLCWLKVPDIAARLSRTEKGGWKVPEYEDLRGFSSQH</sequence>
<dbReference type="PANTHER" id="PTHR46865">
    <property type="entry name" value="OXIDOREDUCTASE-RELATED"/>
    <property type="match status" value="1"/>
</dbReference>
<keyword evidence="3" id="KW-0560">Oxidoreductase</keyword>
<dbReference type="Proteomes" id="UP000249363">
    <property type="component" value="Unassembled WGS sequence"/>
</dbReference>
<evidence type="ECO:0000259" key="4">
    <source>
        <dbReference type="Pfam" id="PF01494"/>
    </source>
</evidence>
<dbReference type="RefSeq" id="XP_040734592.1">
    <property type="nucleotide sequence ID" value="XM_040878635.1"/>
</dbReference>
<dbReference type="SUPFAM" id="SSF51905">
    <property type="entry name" value="FAD/NAD(P)-binding domain"/>
    <property type="match status" value="1"/>
</dbReference>
<dbReference type="GO" id="GO:0016491">
    <property type="term" value="F:oxidoreductase activity"/>
    <property type="evidence" value="ECO:0007669"/>
    <property type="project" value="UniProtKB-KW"/>
</dbReference>
<reference evidence="5 6" key="1">
    <citation type="journal article" date="2017" name="Biotechnol. Biofuels">
        <title>Differential beta-glucosidase expression as a function of carbon source availability in Talaromyces amestolkiae: a genomic and proteomic approach.</title>
        <authorList>
            <person name="de Eugenio L.I."/>
            <person name="Mendez-Liter J.A."/>
            <person name="Nieto-Dominguez M."/>
            <person name="Alonso L."/>
            <person name="Gil-Munoz J."/>
            <person name="Barriuso J."/>
            <person name="Prieto A."/>
            <person name="Martinez M.J."/>
        </authorList>
    </citation>
    <scope>NUCLEOTIDE SEQUENCE [LARGE SCALE GENOMIC DNA]</scope>
    <source>
        <strain evidence="5 6">CIB</strain>
    </source>
</reference>
<protein>
    <recommendedName>
        <fullName evidence="4">FAD-binding domain-containing protein</fullName>
    </recommendedName>
</protein>
<dbReference type="GeneID" id="63795304"/>
<dbReference type="STRING" id="1196081.A0A364L2Q3"/>
<evidence type="ECO:0000256" key="2">
    <source>
        <dbReference type="ARBA" id="ARBA00022827"/>
    </source>
</evidence>
<dbReference type="InterPro" id="IPR036188">
    <property type="entry name" value="FAD/NAD-bd_sf"/>
</dbReference>